<feature type="non-terminal residue" evidence="2">
    <location>
        <position position="1"/>
    </location>
</feature>
<feature type="region of interest" description="Disordered" evidence="1">
    <location>
        <begin position="1"/>
        <end position="45"/>
    </location>
</feature>
<dbReference type="AlphaFoldDB" id="A0A9N9JCB7"/>
<feature type="compositionally biased region" description="Basic and acidic residues" evidence="1">
    <location>
        <begin position="1"/>
        <end position="39"/>
    </location>
</feature>
<reference evidence="2" key="1">
    <citation type="submission" date="2021-06" db="EMBL/GenBank/DDBJ databases">
        <authorList>
            <person name="Kallberg Y."/>
            <person name="Tangrot J."/>
            <person name="Rosling A."/>
        </authorList>
    </citation>
    <scope>NUCLEOTIDE SEQUENCE</scope>
    <source>
        <strain evidence="2">MA453B</strain>
    </source>
</reference>
<evidence type="ECO:0000313" key="3">
    <source>
        <dbReference type="Proteomes" id="UP000789405"/>
    </source>
</evidence>
<name>A0A9N9JCB7_9GLOM</name>
<dbReference type="Gene3D" id="3.40.50.450">
    <property type="match status" value="1"/>
</dbReference>
<dbReference type="EMBL" id="CAJVPY010019799">
    <property type="protein sequence ID" value="CAG8772976.1"/>
    <property type="molecule type" value="Genomic_DNA"/>
</dbReference>
<gene>
    <name evidence="2" type="ORF">DERYTH_LOCUS18865</name>
</gene>
<comment type="caution">
    <text evidence="2">The sequence shown here is derived from an EMBL/GenBank/DDBJ whole genome shotgun (WGS) entry which is preliminary data.</text>
</comment>
<dbReference type="OrthoDB" id="2452483at2759"/>
<keyword evidence="3" id="KW-1185">Reference proteome</keyword>
<proteinExistence type="predicted"/>
<evidence type="ECO:0000256" key="1">
    <source>
        <dbReference type="SAM" id="MobiDB-lite"/>
    </source>
</evidence>
<accession>A0A9N9JCB7</accession>
<organism evidence="2 3">
    <name type="scientific">Dentiscutata erythropus</name>
    <dbReference type="NCBI Taxonomy" id="1348616"/>
    <lineage>
        <taxon>Eukaryota</taxon>
        <taxon>Fungi</taxon>
        <taxon>Fungi incertae sedis</taxon>
        <taxon>Mucoromycota</taxon>
        <taxon>Glomeromycotina</taxon>
        <taxon>Glomeromycetes</taxon>
        <taxon>Diversisporales</taxon>
        <taxon>Gigasporaceae</taxon>
        <taxon>Dentiscutata</taxon>
    </lineage>
</organism>
<sequence length="112" mass="13254">KDNSQESKDNSQESKDNSQESKDNFQENKDNFQENKDNSQENQEQVYSATKKFFINFNEIKNNLQQGRQIREWIKNNNINTLFITGPKASNSNHVDVDDMTYKFCLYLFNDV</sequence>
<evidence type="ECO:0000313" key="2">
    <source>
        <dbReference type="EMBL" id="CAG8772976.1"/>
    </source>
</evidence>
<protein>
    <submittedName>
        <fullName evidence="2">166_t:CDS:1</fullName>
    </submittedName>
</protein>
<dbReference type="Proteomes" id="UP000789405">
    <property type="component" value="Unassembled WGS sequence"/>
</dbReference>